<dbReference type="EMBL" id="MRCU01000015">
    <property type="protein sequence ID" value="RKK07818.1"/>
    <property type="molecule type" value="Genomic_DNA"/>
</dbReference>
<comment type="caution">
    <text evidence="1">The sequence shown here is derived from an EMBL/GenBank/DDBJ whole genome shotgun (WGS) entry which is preliminary data.</text>
</comment>
<protein>
    <submittedName>
        <fullName evidence="1">Uncharacterized protein</fullName>
    </submittedName>
</protein>
<evidence type="ECO:0000313" key="1">
    <source>
        <dbReference type="EMBL" id="RKK07818.1"/>
    </source>
</evidence>
<proteinExistence type="predicted"/>
<accession>A0A3L6MUK2</accession>
<reference evidence="1 2" key="1">
    <citation type="journal article" date="2018" name="Sci. Rep.">
        <title>Characterisation of pathogen-specific regions and novel effector candidates in Fusarium oxysporum f. sp. cepae.</title>
        <authorList>
            <person name="Armitage A.D."/>
            <person name="Taylor A."/>
            <person name="Sobczyk M.K."/>
            <person name="Baxter L."/>
            <person name="Greenfield B.P."/>
            <person name="Bates H.J."/>
            <person name="Wilson F."/>
            <person name="Jackson A.C."/>
            <person name="Ott S."/>
            <person name="Harrison R.J."/>
            <person name="Clarkson J.P."/>
        </authorList>
    </citation>
    <scope>NUCLEOTIDE SEQUENCE [LARGE SCALE GENOMIC DNA]</scope>
    <source>
        <strain evidence="1 2">FoC_Fus2</strain>
    </source>
</reference>
<sequence length="39" mass="4510">MLSRNDTDEWPMEITEMYNKYLLNDAGISIVPYDGDKGN</sequence>
<gene>
    <name evidence="1" type="ORF">BFJ65_g17294</name>
</gene>
<organism evidence="1 2">
    <name type="scientific">Fusarium oxysporum f. sp. cepae</name>
    <dbReference type="NCBI Taxonomy" id="396571"/>
    <lineage>
        <taxon>Eukaryota</taxon>
        <taxon>Fungi</taxon>
        <taxon>Dikarya</taxon>
        <taxon>Ascomycota</taxon>
        <taxon>Pezizomycotina</taxon>
        <taxon>Sordariomycetes</taxon>
        <taxon>Hypocreomycetidae</taxon>
        <taxon>Hypocreales</taxon>
        <taxon>Nectriaceae</taxon>
        <taxon>Fusarium</taxon>
        <taxon>Fusarium oxysporum species complex</taxon>
    </lineage>
</organism>
<dbReference type="Proteomes" id="UP000270866">
    <property type="component" value="Unassembled WGS sequence"/>
</dbReference>
<name>A0A3L6MUK2_FUSOX</name>
<evidence type="ECO:0000313" key="2">
    <source>
        <dbReference type="Proteomes" id="UP000270866"/>
    </source>
</evidence>
<dbReference type="AlphaFoldDB" id="A0A3L6MUK2"/>